<keyword evidence="6" id="KW-1185">Reference proteome</keyword>
<evidence type="ECO:0000313" key="7">
    <source>
        <dbReference type="Proteomes" id="UP000596035"/>
    </source>
</evidence>
<dbReference type="KEGG" id="amur:ADH66_01295"/>
<evidence type="ECO:0000313" key="2">
    <source>
        <dbReference type="EMBL" id="ASB39406.1"/>
    </source>
</evidence>
<dbReference type="InterPro" id="IPR005094">
    <property type="entry name" value="Endonuclease_MobA/VirD2"/>
</dbReference>
<dbReference type="EMBL" id="CP021422">
    <property type="protein sequence ID" value="ASB39406.1"/>
    <property type="molecule type" value="Genomic_DNA"/>
</dbReference>
<reference evidence="2" key="1">
    <citation type="journal article" date="2017" name="Genome Announc.">
        <title>High-Quality Whole-Genome Sequences of the Oligo-Mouse-Microbiota Bacterial Community.</title>
        <authorList>
            <person name="Garzetti D."/>
            <person name="Brugiroux S."/>
            <person name="Bunk B."/>
            <person name="Pukall R."/>
            <person name="McCoy K.D."/>
            <person name="Macpherson A.J."/>
            <person name="Stecher B."/>
        </authorList>
    </citation>
    <scope>NUCLEOTIDE SEQUENCE</scope>
    <source>
        <strain evidence="2">KB18</strain>
    </source>
</reference>
<evidence type="ECO:0000313" key="4">
    <source>
        <dbReference type="EMBL" id="QQR32030.1"/>
    </source>
</evidence>
<reference evidence="6" key="2">
    <citation type="submission" date="2017-05" db="EMBL/GenBank/DDBJ databases">
        <title>Improved OligoMM genomes.</title>
        <authorList>
            <person name="Garzetti D."/>
        </authorList>
    </citation>
    <scope>NUCLEOTIDE SEQUENCE [LARGE SCALE GENOMIC DNA]</scope>
    <source>
        <strain evidence="6">KB18</strain>
    </source>
</reference>
<evidence type="ECO:0000313" key="5">
    <source>
        <dbReference type="EMBL" id="QQR32075.1"/>
    </source>
</evidence>
<dbReference type="EMBL" id="CP065321">
    <property type="protein sequence ID" value="QQR32075.1"/>
    <property type="molecule type" value="Genomic_DNA"/>
</dbReference>
<name>A0A1Z2XUV3_9FIRM</name>
<evidence type="ECO:0000259" key="1">
    <source>
        <dbReference type="Pfam" id="PF03432"/>
    </source>
</evidence>
<dbReference type="AlphaFoldDB" id="A0A1Z2XUV3"/>
<feature type="domain" description="MobA/VirD2-like nuclease" evidence="1">
    <location>
        <begin position="3"/>
        <end position="113"/>
    </location>
</feature>
<reference evidence="5 7" key="3">
    <citation type="submission" date="2020-11" db="EMBL/GenBank/DDBJ databases">
        <title>Closed and high quality bacterial genomes of the OMM12 community.</title>
        <authorList>
            <person name="Marbouty M."/>
            <person name="Lamy-Besnier Q."/>
            <person name="Debarbieux L."/>
            <person name="Koszul R."/>
        </authorList>
    </citation>
    <scope>NUCLEOTIDE SEQUENCE [LARGE SCALE GENOMIC DNA]</scope>
    <source>
        <strain evidence="5 7">KB18</strain>
    </source>
</reference>
<dbReference type="RefSeq" id="WP_084384301.1">
    <property type="nucleotide sequence ID" value="NZ_CP021422.1"/>
</dbReference>
<dbReference type="Proteomes" id="UP000196710">
    <property type="component" value="Chromosome"/>
</dbReference>
<evidence type="ECO:0000313" key="6">
    <source>
        <dbReference type="Proteomes" id="UP000196710"/>
    </source>
</evidence>
<accession>A0A1Z2XUV3</accession>
<evidence type="ECO:0000313" key="3">
    <source>
        <dbReference type="EMBL" id="ASB42210.1"/>
    </source>
</evidence>
<gene>
    <name evidence="2" type="ORF">ADH66_01295</name>
    <name evidence="3" type="ORF">ADH66_17015</name>
    <name evidence="4" type="ORF">I5Q82_07405</name>
    <name evidence="5" type="ORF">I5Q82_11300</name>
</gene>
<proteinExistence type="predicted"/>
<dbReference type="EMBL" id="CP021422">
    <property type="protein sequence ID" value="ASB42210.1"/>
    <property type="molecule type" value="Genomic_DNA"/>
</dbReference>
<dbReference type="EMBL" id="CP065321">
    <property type="protein sequence ID" value="QQR32030.1"/>
    <property type="molecule type" value="Genomic_DNA"/>
</dbReference>
<organism evidence="5 7">
    <name type="scientific">Acutalibacter muris</name>
    <dbReference type="NCBI Taxonomy" id="1796620"/>
    <lineage>
        <taxon>Bacteria</taxon>
        <taxon>Bacillati</taxon>
        <taxon>Bacillota</taxon>
        <taxon>Clostridia</taxon>
        <taxon>Eubacteriales</taxon>
        <taxon>Acutalibacteraceae</taxon>
        <taxon>Acutalibacter</taxon>
    </lineage>
</organism>
<dbReference type="Pfam" id="PF03432">
    <property type="entry name" value="Relaxase"/>
    <property type="match status" value="1"/>
</dbReference>
<dbReference type="Proteomes" id="UP000596035">
    <property type="component" value="Chromosome"/>
</dbReference>
<dbReference type="KEGG" id="amur:ADH66_17015"/>
<sequence length="247" mass="28393">MFCDGENSFTEFLTTKQAYRKTSGINFYHYVQSFSPDENITPQEVHAVAREFAERAWPGHEILVATHCDADHLHSHFVINSVGFQNGKKLRQNPNTLIELRAINDEICAAHGLSVLPPYEKSGTKMSTREYRAALKGESWKFKLMADICAAMNRSGSKQDFIFEMERCGYQVRWTDERKYITFTCPNKMKCRDLKLHDNKYLKFAAYFRLRGTDFVCSNLAVLPEKIELILLSYSYCTTGILRPAGT</sequence>
<protein>
    <submittedName>
        <fullName evidence="5">Relaxase/mobilization nuclease domain-containing protein</fullName>
    </submittedName>
</protein>